<dbReference type="GO" id="GO:0017000">
    <property type="term" value="P:antibiotic biosynthetic process"/>
    <property type="evidence" value="ECO:0007669"/>
    <property type="project" value="UniProtKB-ARBA"/>
</dbReference>
<dbReference type="Gene3D" id="3.40.50.1820">
    <property type="entry name" value="alpha/beta hydrolase"/>
    <property type="match status" value="1"/>
</dbReference>
<comment type="caution">
    <text evidence="2">The sequence shown here is derived from an EMBL/GenBank/DDBJ whole genome shotgun (WGS) entry which is preliminary data.</text>
</comment>
<dbReference type="SUPFAM" id="SSF53474">
    <property type="entry name" value="alpha/beta-Hydrolases"/>
    <property type="match status" value="1"/>
</dbReference>
<keyword evidence="3" id="KW-1185">Reference proteome</keyword>
<sequence>MAQFPFTVSERIVDGQYIREYPRATASQDARLRLAVKKYVPVDNPHPQPGDLTIIGAPGGGFPKELYEPLWEDLLAKCKQAGIRIGSIWTADAANLGESGVLNEAQLGNDPSWLDHSRDLLYMTNQFRAEMPRPIIGVGHSMGAGQLVLLSVMHPRLFTSLVLVEPVIVPDTFTGYGPLLSKLSLKRRDVWPSRSIAIQAARKSHKKWDKRVFERWCSYGYRSLPTALYPQPQSSTQSLDDGSVTLASTKHQEVVQYIRPNFEGHKAVGQISPTDPVYEPLFQPDVIGPPSRTTPFYRSEPVLCWKLLDHVRPSVLYVFGGTSPISRAETCAELLQRTGAGIGGSGGAPTGQVLSVRIPGFGHQVPLEEVSKTASAILQWIQPVFRKWLEDEVRIAENWADLPTKDKSTVSAEWTSQLEAACKIYEPKSKL</sequence>
<name>A0A9W4HZV3_PENOL</name>
<reference evidence="2" key="1">
    <citation type="submission" date="2021-07" db="EMBL/GenBank/DDBJ databases">
        <authorList>
            <person name="Branca A.L. A."/>
        </authorList>
    </citation>
    <scope>NUCLEOTIDE SEQUENCE</scope>
</reference>
<dbReference type="InterPro" id="IPR000073">
    <property type="entry name" value="AB_hydrolase_1"/>
</dbReference>
<accession>A0A9W4HZV3</accession>
<protein>
    <recommendedName>
        <fullName evidence="1">AB hydrolase-1 domain-containing protein</fullName>
    </recommendedName>
</protein>
<dbReference type="Proteomes" id="UP001153618">
    <property type="component" value="Unassembled WGS sequence"/>
</dbReference>
<feature type="domain" description="AB hydrolase-1" evidence="1">
    <location>
        <begin position="57"/>
        <end position="218"/>
    </location>
</feature>
<evidence type="ECO:0000259" key="1">
    <source>
        <dbReference type="Pfam" id="PF12697"/>
    </source>
</evidence>
<evidence type="ECO:0000313" key="2">
    <source>
        <dbReference type="EMBL" id="CAG8195474.1"/>
    </source>
</evidence>
<dbReference type="AlphaFoldDB" id="A0A9W4HZV3"/>
<dbReference type="GO" id="GO:0072330">
    <property type="term" value="P:monocarboxylic acid biosynthetic process"/>
    <property type="evidence" value="ECO:0007669"/>
    <property type="project" value="UniProtKB-ARBA"/>
</dbReference>
<dbReference type="EMBL" id="CAJVOS010000049">
    <property type="protein sequence ID" value="CAG8195474.1"/>
    <property type="molecule type" value="Genomic_DNA"/>
</dbReference>
<evidence type="ECO:0000313" key="3">
    <source>
        <dbReference type="Proteomes" id="UP001153618"/>
    </source>
</evidence>
<gene>
    <name evidence="2" type="ORF">POLS_LOCUS7374</name>
</gene>
<dbReference type="InterPro" id="IPR029058">
    <property type="entry name" value="AB_hydrolase_fold"/>
</dbReference>
<organism evidence="2 3">
    <name type="scientific">Penicillium olsonii</name>
    <dbReference type="NCBI Taxonomy" id="99116"/>
    <lineage>
        <taxon>Eukaryota</taxon>
        <taxon>Fungi</taxon>
        <taxon>Dikarya</taxon>
        <taxon>Ascomycota</taxon>
        <taxon>Pezizomycotina</taxon>
        <taxon>Eurotiomycetes</taxon>
        <taxon>Eurotiomycetidae</taxon>
        <taxon>Eurotiales</taxon>
        <taxon>Aspergillaceae</taxon>
        <taxon>Penicillium</taxon>
    </lineage>
</organism>
<dbReference type="Pfam" id="PF12697">
    <property type="entry name" value="Abhydrolase_6"/>
    <property type="match status" value="1"/>
</dbReference>
<proteinExistence type="predicted"/>
<dbReference type="OrthoDB" id="94039at2759"/>